<evidence type="ECO:0000313" key="2">
    <source>
        <dbReference type="Proteomes" id="UP000247459"/>
    </source>
</evidence>
<protein>
    <recommendedName>
        <fullName evidence="3">HPr kinase</fullName>
    </recommendedName>
</protein>
<dbReference type="Proteomes" id="UP000247459">
    <property type="component" value="Unassembled WGS sequence"/>
</dbReference>
<evidence type="ECO:0000313" key="1">
    <source>
        <dbReference type="EMBL" id="PYY30073.1"/>
    </source>
</evidence>
<proteinExistence type="predicted"/>
<comment type="caution">
    <text evidence="1">The sequence shown here is derived from an EMBL/GenBank/DDBJ whole genome shotgun (WGS) entry which is preliminary data.</text>
</comment>
<dbReference type="SUPFAM" id="SSF52540">
    <property type="entry name" value="P-loop containing nucleoside triphosphate hydrolases"/>
    <property type="match status" value="1"/>
</dbReference>
<reference evidence="1 2" key="1">
    <citation type="submission" date="2018-01" db="EMBL/GenBank/DDBJ databases">
        <title>Genome sequence of the PGP bacterium Paenibacillus illinoisensis E3.</title>
        <authorList>
            <person name="Rolli E."/>
            <person name="Marasco R."/>
            <person name="Bessem C."/>
            <person name="Michoud G."/>
            <person name="Gaiarsa S."/>
            <person name="Borin S."/>
            <person name="Daffonchio D."/>
        </authorList>
    </citation>
    <scope>NUCLEOTIDE SEQUENCE [LARGE SCALE GENOMIC DNA]</scope>
    <source>
        <strain evidence="1 2">E3</strain>
    </source>
</reference>
<evidence type="ECO:0008006" key="3">
    <source>
        <dbReference type="Google" id="ProtNLM"/>
    </source>
</evidence>
<dbReference type="SUPFAM" id="SSF53795">
    <property type="entry name" value="PEP carboxykinase-like"/>
    <property type="match status" value="1"/>
</dbReference>
<gene>
    <name evidence="1" type="ORF">PIL02S_01675</name>
</gene>
<accession>A0A2W0CAI9</accession>
<organism evidence="1 2">
    <name type="scientific">Paenibacillus illinoisensis</name>
    <dbReference type="NCBI Taxonomy" id="59845"/>
    <lineage>
        <taxon>Bacteria</taxon>
        <taxon>Bacillati</taxon>
        <taxon>Bacillota</taxon>
        <taxon>Bacilli</taxon>
        <taxon>Bacillales</taxon>
        <taxon>Paenibacillaceae</taxon>
        <taxon>Paenibacillus</taxon>
    </lineage>
</organism>
<name>A0A2W0CAI9_9BACL</name>
<dbReference type="AlphaFoldDB" id="A0A2W0CAI9"/>
<dbReference type="Gene3D" id="3.40.50.300">
    <property type="entry name" value="P-loop containing nucleotide triphosphate hydrolases"/>
    <property type="match status" value="1"/>
</dbReference>
<dbReference type="InterPro" id="IPR027417">
    <property type="entry name" value="P-loop_NTPase"/>
</dbReference>
<sequence>MFEIRTITLHFLNTNLVMLVEDEVHIDRVIDFFSTHFVICESKGDTSSCVATIRIRKGQADLANYAGHHDWEPLYIRKSASPFFTIPAVRQHVGEKEHLFCKHTNTLLTLDASTKFIDVTSEDVTSEAFNLILIELIRDVVIKNEENEGTVILHASCAFRNGAAYLITGPKGSGKTTTIMELVHRFGYQIMSGDKTFLFEKNGVLMASGWPDYPHIGIGTLTKYPEVINKVNMSINAEEIKDIWSPKHKVAVDPQLFRELMPSSEPGLQCPVAYIFYPTVSSSPDCFIEPLSDHQDRIGENIETIPETSDSSWNHYIKVNHEKLQFSVKKITEMLEQVQALRIIGSGVLPEHESISLSLHSGG</sequence>
<dbReference type="EMBL" id="PRLG01000013">
    <property type="protein sequence ID" value="PYY30073.1"/>
    <property type="molecule type" value="Genomic_DNA"/>
</dbReference>